<dbReference type="Gene3D" id="2.30.30.100">
    <property type="match status" value="1"/>
</dbReference>
<gene>
    <name evidence="8" type="ORF">ACFQPS_02915</name>
</gene>
<dbReference type="RefSeq" id="WP_377356298.1">
    <property type="nucleotide sequence ID" value="NZ_JBHTCM010000004.1"/>
</dbReference>
<dbReference type="Pfam" id="PF03099">
    <property type="entry name" value="BPL_LplA_LipB"/>
    <property type="match status" value="1"/>
</dbReference>
<dbReference type="NCBIfam" id="TIGR00121">
    <property type="entry name" value="birA_ligase"/>
    <property type="match status" value="1"/>
</dbReference>
<dbReference type="SUPFAM" id="SSF50037">
    <property type="entry name" value="C-terminal domain of transcriptional repressors"/>
    <property type="match status" value="1"/>
</dbReference>
<dbReference type="PROSITE" id="PS51733">
    <property type="entry name" value="BPL_LPL_CATALYTIC"/>
    <property type="match status" value="1"/>
</dbReference>
<protein>
    <recommendedName>
        <fullName evidence="5">biotin--[biotin carboxyl-carrier protein] ligase</fullName>
        <ecNumber evidence="5">6.3.4.15</ecNumber>
    </recommendedName>
</protein>
<evidence type="ECO:0000313" key="8">
    <source>
        <dbReference type="EMBL" id="MFC7332102.1"/>
    </source>
</evidence>
<keyword evidence="9" id="KW-1185">Reference proteome</keyword>
<evidence type="ECO:0000256" key="4">
    <source>
        <dbReference type="ARBA" id="ARBA00023267"/>
    </source>
</evidence>
<dbReference type="Gene3D" id="3.30.930.10">
    <property type="entry name" value="Bira Bifunctional Protein, Domain 2"/>
    <property type="match status" value="1"/>
</dbReference>
<reference evidence="9" key="1">
    <citation type="journal article" date="2019" name="Int. J. Syst. Evol. Microbiol.">
        <title>The Global Catalogue of Microorganisms (GCM) 10K type strain sequencing project: providing services to taxonomists for standard genome sequencing and annotation.</title>
        <authorList>
            <consortium name="The Broad Institute Genomics Platform"/>
            <consortium name="The Broad Institute Genome Sequencing Center for Infectious Disease"/>
            <person name="Wu L."/>
            <person name="Ma J."/>
        </authorList>
    </citation>
    <scope>NUCLEOTIDE SEQUENCE [LARGE SCALE GENOMIC DNA]</scope>
    <source>
        <strain evidence="9">CGMCC 1.16275</strain>
    </source>
</reference>
<evidence type="ECO:0000256" key="2">
    <source>
        <dbReference type="ARBA" id="ARBA00022741"/>
    </source>
</evidence>
<dbReference type="CDD" id="cd16442">
    <property type="entry name" value="BPL"/>
    <property type="match status" value="1"/>
</dbReference>
<dbReference type="GO" id="GO:0004077">
    <property type="term" value="F:biotin--[biotin carboxyl-carrier protein] ligase activity"/>
    <property type="evidence" value="ECO:0007669"/>
    <property type="project" value="UniProtKB-EC"/>
</dbReference>
<dbReference type="SUPFAM" id="SSF55681">
    <property type="entry name" value="Class II aaRS and biotin synthetases"/>
    <property type="match status" value="1"/>
</dbReference>
<comment type="caution">
    <text evidence="8">The sequence shown here is derived from an EMBL/GenBank/DDBJ whole genome shotgun (WGS) entry which is preliminary data.</text>
</comment>
<sequence length="257" mass="27211">MSDTAESGVMVRSPDLPPWYRLVPLEVCGSTNDEAKALAQGGAPEGTLIRARRQEAGRGRRGRGWTSPEGNLYTSLVLRPGVPPLVAAQVSFVAALAVGQTVSDLVPGLARLKWPNDVLVDGAKIAGILLESEPAADGSVDWLVVGVGINVLHHPDVPGYPSCSLLSRGAVSPDPDAVLGLYARHFQSWYNRWRAQGFAPVRAAWLNAAHGLGGPLTVRLAGESFAGRFVDLDDDGGLIVETTEGRRRVTAGDVFFG</sequence>
<dbReference type="InterPro" id="IPR004143">
    <property type="entry name" value="BPL_LPL_catalytic"/>
</dbReference>
<evidence type="ECO:0000259" key="7">
    <source>
        <dbReference type="PROSITE" id="PS51733"/>
    </source>
</evidence>
<keyword evidence="3" id="KW-0067">ATP-binding</keyword>
<proteinExistence type="predicted"/>
<dbReference type="PANTHER" id="PTHR12835:SF5">
    <property type="entry name" value="BIOTIN--PROTEIN LIGASE"/>
    <property type="match status" value="1"/>
</dbReference>
<evidence type="ECO:0000256" key="6">
    <source>
        <dbReference type="ARBA" id="ARBA00047846"/>
    </source>
</evidence>
<dbReference type="InterPro" id="IPR003142">
    <property type="entry name" value="BPL_C"/>
</dbReference>
<dbReference type="Pfam" id="PF02237">
    <property type="entry name" value="BPL_C"/>
    <property type="match status" value="1"/>
</dbReference>
<comment type="catalytic activity">
    <reaction evidence="6">
        <text>biotin + L-lysyl-[protein] + ATP = N(6)-biotinyl-L-lysyl-[protein] + AMP + diphosphate + H(+)</text>
        <dbReference type="Rhea" id="RHEA:11756"/>
        <dbReference type="Rhea" id="RHEA-COMP:9752"/>
        <dbReference type="Rhea" id="RHEA-COMP:10505"/>
        <dbReference type="ChEBI" id="CHEBI:15378"/>
        <dbReference type="ChEBI" id="CHEBI:29969"/>
        <dbReference type="ChEBI" id="CHEBI:30616"/>
        <dbReference type="ChEBI" id="CHEBI:33019"/>
        <dbReference type="ChEBI" id="CHEBI:57586"/>
        <dbReference type="ChEBI" id="CHEBI:83144"/>
        <dbReference type="ChEBI" id="CHEBI:456215"/>
        <dbReference type="EC" id="6.3.4.15"/>
    </reaction>
</comment>
<evidence type="ECO:0000256" key="3">
    <source>
        <dbReference type="ARBA" id="ARBA00022840"/>
    </source>
</evidence>
<dbReference type="Proteomes" id="UP001596456">
    <property type="component" value="Unassembled WGS sequence"/>
</dbReference>
<evidence type="ECO:0000256" key="5">
    <source>
        <dbReference type="ARBA" id="ARBA00024227"/>
    </source>
</evidence>
<feature type="domain" description="BPL/LPL catalytic" evidence="7">
    <location>
        <begin position="11"/>
        <end position="194"/>
    </location>
</feature>
<dbReference type="EMBL" id="JBHTCM010000004">
    <property type="protein sequence ID" value="MFC7332102.1"/>
    <property type="molecule type" value="Genomic_DNA"/>
</dbReference>
<name>A0ABW2KSK8_9PROT</name>
<keyword evidence="4" id="KW-0092">Biotin</keyword>
<accession>A0ABW2KSK8</accession>
<dbReference type="EC" id="6.3.4.15" evidence="5"/>
<organism evidence="8 9">
    <name type="scientific">Rhodocista pekingensis</name>
    <dbReference type="NCBI Taxonomy" id="201185"/>
    <lineage>
        <taxon>Bacteria</taxon>
        <taxon>Pseudomonadati</taxon>
        <taxon>Pseudomonadota</taxon>
        <taxon>Alphaproteobacteria</taxon>
        <taxon>Rhodospirillales</taxon>
        <taxon>Azospirillaceae</taxon>
        <taxon>Rhodocista</taxon>
    </lineage>
</organism>
<dbReference type="PANTHER" id="PTHR12835">
    <property type="entry name" value="BIOTIN PROTEIN LIGASE"/>
    <property type="match status" value="1"/>
</dbReference>
<dbReference type="InterPro" id="IPR008988">
    <property type="entry name" value="Transcriptional_repressor_C"/>
</dbReference>
<dbReference type="InterPro" id="IPR004408">
    <property type="entry name" value="Biotin_CoA_COase_ligase"/>
</dbReference>
<keyword evidence="2" id="KW-0547">Nucleotide-binding</keyword>
<evidence type="ECO:0000313" key="9">
    <source>
        <dbReference type="Proteomes" id="UP001596456"/>
    </source>
</evidence>
<dbReference type="InterPro" id="IPR045864">
    <property type="entry name" value="aa-tRNA-synth_II/BPL/LPL"/>
</dbReference>
<evidence type="ECO:0000256" key="1">
    <source>
        <dbReference type="ARBA" id="ARBA00022598"/>
    </source>
</evidence>
<keyword evidence="1 8" id="KW-0436">Ligase</keyword>